<dbReference type="AlphaFoldDB" id="A0AAQ2Q811"/>
<dbReference type="Gene3D" id="3.30.370.10">
    <property type="entry name" value="Barstar-like"/>
    <property type="match status" value="1"/>
</dbReference>
<evidence type="ECO:0000313" key="3">
    <source>
        <dbReference type="Proteomes" id="UP001163283"/>
    </source>
</evidence>
<evidence type="ECO:0000313" key="4">
    <source>
        <dbReference type="Proteomes" id="UP001163632"/>
    </source>
</evidence>
<sequence>MGIGGYFGSDLDGFDDCFDIFGVKDITVYWCDFNESNFKEKDIIVDILKERKLNVVLC</sequence>
<dbReference type="EMBL" id="CP087781">
    <property type="protein sequence ID" value="UZA51333.1"/>
    <property type="molecule type" value="Genomic_DNA"/>
</dbReference>
<name>A0AAQ2Q811_MORBO</name>
<evidence type="ECO:0000313" key="1">
    <source>
        <dbReference type="EMBL" id="UZA03539.1"/>
    </source>
</evidence>
<dbReference type="InterPro" id="IPR035905">
    <property type="entry name" value="Barstar-like_sf"/>
</dbReference>
<protein>
    <submittedName>
        <fullName evidence="2">Barstar family protein</fullName>
    </submittedName>
</protein>
<dbReference type="RefSeq" id="WP_158079709.1">
    <property type="nucleotide sequence ID" value="NZ_CP030241.1"/>
</dbReference>
<organism evidence="2 3">
    <name type="scientific">Moraxella bovis</name>
    <dbReference type="NCBI Taxonomy" id="476"/>
    <lineage>
        <taxon>Bacteria</taxon>
        <taxon>Pseudomonadati</taxon>
        <taxon>Pseudomonadota</taxon>
        <taxon>Gammaproteobacteria</taxon>
        <taxon>Moraxellales</taxon>
        <taxon>Moraxellaceae</taxon>
        <taxon>Moraxella</taxon>
    </lineage>
</organism>
<dbReference type="EMBL" id="CP087830">
    <property type="protein sequence ID" value="UZA03539.1"/>
    <property type="molecule type" value="Genomic_DNA"/>
</dbReference>
<dbReference type="SUPFAM" id="SSF52038">
    <property type="entry name" value="Barstar-related"/>
    <property type="match status" value="1"/>
</dbReference>
<dbReference type="Proteomes" id="UP001163283">
    <property type="component" value="Chromosome"/>
</dbReference>
<accession>A0AAQ2Q811</accession>
<dbReference type="Proteomes" id="UP001163632">
    <property type="component" value="Chromosome"/>
</dbReference>
<reference evidence="2 3" key="1">
    <citation type="journal article" date="2022" name="BMC Microbiol.">
        <title>Whole genome sequencing of Moraxella bovis strains from North America reveals two genotypes with different genetic determinants.</title>
        <authorList>
            <person name="Wynn E.L."/>
            <person name="Hille M.M."/>
            <person name="Loy J.D."/>
            <person name="Schuller G."/>
            <person name="Kuhn K.L."/>
            <person name="Dickey A.M."/>
            <person name="Bono J.L."/>
            <person name="Clawson M.L."/>
        </authorList>
    </citation>
    <scope>NUCLEOTIDE SEQUENCE [LARGE SCALE GENOMIC DNA]</scope>
    <source>
        <strain evidence="1">SAM102599</strain>
        <strain evidence="2 3">SAM57978</strain>
    </source>
</reference>
<keyword evidence="4" id="KW-1185">Reference proteome</keyword>
<dbReference type="GeneID" id="77189621"/>
<gene>
    <name evidence="1" type="ORF">LP092_01875</name>
    <name evidence="2" type="ORF">LP129_12730</name>
</gene>
<evidence type="ECO:0000313" key="2">
    <source>
        <dbReference type="EMBL" id="UZA51333.1"/>
    </source>
</evidence>
<proteinExistence type="predicted"/>